<dbReference type="SUPFAM" id="SSF48239">
    <property type="entry name" value="Terpenoid cyclases/Protein prenyltransferases"/>
    <property type="match status" value="1"/>
</dbReference>
<dbReference type="GO" id="GO:0016102">
    <property type="term" value="P:diterpenoid biosynthetic process"/>
    <property type="evidence" value="ECO:0007669"/>
    <property type="project" value="InterPro"/>
</dbReference>
<dbReference type="PANTHER" id="PTHR31225:SF9">
    <property type="entry name" value="TERPENE SYNTHASE 10"/>
    <property type="match status" value="1"/>
</dbReference>
<dbReference type="InterPro" id="IPR008930">
    <property type="entry name" value="Terpenoid_cyclase/PrenylTrfase"/>
</dbReference>
<evidence type="ECO:0000256" key="1">
    <source>
        <dbReference type="ARBA" id="ARBA00001946"/>
    </source>
</evidence>
<dbReference type="SFLD" id="SFLDG01019">
    <property type="entry name" value="Terpene_Cyclase_Like_1_C_Termi"/>
    <property type="match status" value="1"/>
</dbReference>
<dbReference type="InterPro" id="IPR036965">
    <property type="entry name" value="Terpene_synth_N_sf"/>
</dbReference>
<dbReference type="KEGG" id="cmo:103499733"/>
<evidence type="ECO:0000259" key="4">
    <source>
        <dbReference type="Pfam" id="PF01397"/>
    </source>
</evidence>
<reference evidence="7" key="1">
    <citation type="submission" date="2025-08" db="UniProtKB">
        <authorList>
            <consortium name="RefSeq"/>
        </authorList>
    </citation>
    <scope>IDENTIFICATION</scope>
    <source>
        <tissue evidence="7">Stem</tissue>
    </source>
</reference>
<sequence length="598" mass="70533">MALHQFPTSSQTSRFFERVSCNFNPSFMPRIVKAISVTTRIMCSRTIVRRSGNYQPPIWKHEFIQSLRSEFAEEIYVGRFNELKREIRLIINQIIDDPLRQLELVDTLQRLGISYHFENEIKNVLKTAFEKSYENDYWKKKNLYATSLEFRLLRQHGFNLSQDVFNNFYSDETKSFSTQLYEELNGILCLHEASFLSIEGENILETAKHFTLEYLEKYIKSSKDENEVAIVRHALELPLHWRMPRLETRWFIDIYERKVDMNPILLEFAKLDFNKVQSIHQQDLKYASSWWRSTGFGEKLSFARDRVMENFLWTVGFGYEPEFSFYRRMATKINAFITTIDDVYDVYGTLDELQLFTDAIERWDVDALDQLPDYMKICFLALHNSINEMAFEVLRDKGINVIQYLKKAWVDLCKSYMLEAKWYHTNYKPTLEEYLDNAWISISGPVVLVHAYVFVTTPTLENMESLKQYVDVIRWSSTILRLADDLGTSSDELARGDVPKSIQCYMNDTGSSESDARKHIRHLIDETWKKLNKVQVQNSIFPQVFIERAKNVARTAQFMYQYGDGHGIGHQETKDRVMSLLIQQISIHPYCEKLLKVI</sequence>
<keyword evidence="2" id="KW-0479">Metal-binding</keyword>
<dbReference type="Pfam" id="PF01397">
    <property type="entry name" value="Terpene_synth"/>
    <property type="match status" value="1"/>
</dbReference>
<dbReference type="RefSeq" id="XP_008461028.2">
    <property type="nucleotide sequence ID" value="XM_008462806.3"/>
</dbReference>
<dbReference type="CDD" id="cd00684">
    <property type="entry name" value="Terpene_cyclase_plant_C1"/>
    <property type="match status" value="1"/>
</dbReference>
<evidence type="ECO:0000256" key="3">
    <source>
        <dbReference type="ARBA" id="ARBA00022842"/>
    </source>
</evidence>
<evidence type="ECO:0000313" key="6">
    <source>
        <dbReference type="Proteomes" id="UP001652600"/>
    </source>
</evidence>
<dbReference type="InterPro" id="IPR005630">
    <property type="entry name" value="Terpene_synthase_metal-bd"/>
</dbReference>
<dbReference type="SUPFAM" id="SSF48576">
    <property type="entry name" value="Terpenoid synthases"/>
    <property type="match status" value="1"/>
</dbReference>
<name>A0A1S3CDB3_CUCME</name>
<organism evidence="6 7">
    <name type="scientific">Cucumis melo</name>
    <name type="common">Muskmelon</name>
    <dbReference type="NCBI Taxonomy" id="3656"/>
    <lineage>
        <taxon>Eukaryota</taxon>
        <taxon>Viridiplantae</taxon>
        <taxon>Streptophyta</taxon>
        <taxon>Embryophyta</taxon>
        <taxon>Tracheophyta</taxon>
        <taxon>Spermatophyta</taxon>
        <taxon>Magnoliopsida</taxon>
        <taxon>eudicotyledons</taxon>
        <taxon>Gunneridae</taxon>
        <taxon>Pentapetalae</taxon>
        <taxon>rosids</taxon>
        <taxon>fabids</taxon>
        <taxon>Cucurbitales</taxon>
        <taxon>Cucurbitaceae</taxon>
        <taxon>Benincaseae</taxon>
        <taxon>Cucumis</taxon>
    </lineage>
</organism>
<feature type="domain" description="Terpene synthase N-terminal" evidence="4">
    <location>
        <begin position="58"/>
        <end position="235"/>
    </location>
</feature>
<proteinExistence type="predicted"/>
<dbReference type="Pfam" id="PF03936">
    <property type="entry name" value="Terpene_synth_C"/>
    <property type="match status" value="1"/>
</dbReference>
<feature type="domain" description="Terpene synthase metal-binding" evidence="5">
    <location>
        <begin position="294"/>
        <end position="530"/>
    </location>
</feature>
<dbReference type="eggNOG" id="ENOG502QUH3">
    <property type="taxonomic scope" value="Eukaryota"/>
</dbReference>
<evidence type="ECO:0000256" key="2">
    <source>
        <dbReference type="ARBA" id="ARBA00022723"/>
    </source>
</evidence>
<protein>
    <submittedName>
        <fullName evidence="7">Terpene synthase 10-like</fullName>
    </submittedName>
</protein>
<dbReference type="AlphaFoldDB" id="A0A1S3CDB3"/>
<dbReference type="InterPro" id="IPR008949">
    <property type="entry name" value="Isoprenoid_synthase_dom_sf"/>
</dbReference>
<dbReference type="PANTHER" id="PTHR31225">
    <property type="entry name" value="OS04G0344100 PROTEIN-RELATED"/>
    <property type="match status" value="1"/>
</dbReference>
<keyword evidence="6" id="KW-1185">Reference proteome</keyword>
<dbReference type="Gene3D" id="1.10.600.10">
    <property type="entry name" value="Farnesyl Diphosphate Synthase"/>
    <property type="match status" value="1"/>
</dbReference>
<dbReference type="SFLD" id="SFLDG01604">
    <property type="entry name" value="Terpene_Cyclase_Like_1_C_Termi"/>
    <property type="match status" value="1"/>
</dbReference>
<dbReference type="Gene3D" id="1.50.10.130">
    <property type="entry name" value="Terpene synthase, N-terminal domain"/>
    <property type="match status" value="1"/>
</dbReference>
<dbReference type="InterPro" id="IPR044814">
    <property type="entry name" value="Terpene_cyclase_plant_C1"/>
</dbReference>
<dbReference type="GO" id="GO:0000287">
    <property type="term" value="F:magnesium ion binding"/>
    <property type="evidence" value="ECO:0007669"/>
    <property type="project" value="InterPro"/>
</dbReference>
<comment type="cofactor">
    <cofactor evidence="1">
        <name>Mg(2+)</name>
        <dbReference type="ChEBI" id="CHEBI:18420"/>
    </cofactor>
</comment>
<dbReference type="SFLD" id="SFLDS00005">
    <property type="entry name" value="Isoprenoid_Synthase_Type_I"/>
    <property type="match status" value="1"/>
</dbReference>
<gene>
    <name evidence="7" type="primary">LOC103499733</name>
</gene>
<dbReference type="InterPro" id="IPR050148">
    <property type="entry name" value="Terpene_synthase-like"/>
</dbReference>
<evidence type="ECO:0000313" key="7">
    <source>
        <dbReference type="RefSeq" id="XP_008461028.2"/>
    </source>
</evidence>
<dbReference type="Proteomes" id="UP001652600">
    <property type="component" value="Chromosome 11"/>
</dbReference>
<dbReference type="GO" id="GO:0010333">
    <property type="term" value="F:terpene synthase activity"/>
    <property type="evidence" value="ECO:0007669"/>
    <property type="project" value="InterPro"/>
</dbReference>
<dbReference type="InParanoid" id="A0A1S3CDB3"/>
<evidence type="ECO:0000259" key="5">
    <source>
        <dbReference type="Pfam" id="PF03936"/>
    </source>
</evidence>
<dbReference type="Gramene" id="MELO3C023276.2.1">
    <property type="protein sequence ID" value="MELO3C023276.2.1"/>
    <property type="gene ID" value="MELO3C023276.2"/>
</dbReference>
<keyword evidence="3" id="KW-0460">Magnesium</keyword>
<dbReference type="InterPro" id="IPR001906">
    <property type="entry name" value="Terpene_synth_N"/>
</dbReference>
<accession>A0A1S3CDB3</accession>
<dbReference type="InterPro" id="IPR034741">
    <property type="entry name" value="Terpene_cyclase-like_1_C"/>
</dbReference>
<dbReference type="GeneID" id="103499733"/>